<dbReference type="AlphaFoldDB" id="A0A9Q4HHJ9"/>
<name>A0A9Q4HHJ9_BACSC</name>
<gene>
    <name evidence="1" type="ORF">MOC89_18165</name>
</gene>
<protein>
    <recommendedName>
        <fullName evidence="3">DNA-binding protein</fullName>
    </recommendedName>
</protein>
<dbReference type="EMBL" id="JALAPQ010000025">
    <property type="protein sequence ID" value="MCY8458776.1"/>
    <property type="molecule type" value="Genomic_DNA"/>
</dbReference>
<comment type="caution">
    <text evidence="1">The sequence shown here is derived from an EMBL/GenBank/DDBJ whole genome shotgun (WGS) entry which is preliminary data.</text>
</comment>
<evidence type="ECO:0000313" key="2">
    <source>
        <dbReference type="Proteomes" id="UP001078573"/>
    </source>
</evidence>
<organism evidence="1 2">
    <name type="scientific">Bacillus spizizenii</name>
    <name type="common">Bacillus subtilis subsp. spizizenii</name>
    <dbReference type="NCBI Taxonomy" id="96241"/>
    <lineage>
        <taxon>Bacteria</taxon>
        <taxon>Bacillati</taxon>
        <taxon>Bacillota</taxon>
        <taxon>Bacilli</taxon>
        <taxon>Bacillales</taxon>
        <taxon>Bacillaceae</taxon>
        <taxon>Bacillus</taxon>
    </lineage>
</organism>
<dbReference type="Proteomes" id="UP001078573">
    <property type="component" value="Unassembled WGS sequence"/>
</dbReference>
<dbReference type="RefSeq" id="WP_268392846.1">
    <property type="nucleotide sequence ID" value="NZ_JARSKD010000003.1"/>
</dbReference>
<sequence>MDVFLGIGVALAGYFIGEGLKQMNHPKVYEKSDPFLIKERDIHFYIGHFLGITTTEAKQLAGDMTDLPYIKINGKKYVQKQSLKEWVFELVQKQQDEVSFEKNEIY</sequence>
<accession>A0A9Q4HHJ9</accession>
<proteinExistence type="predicted"/>
<evidence type="ECO:0000313" key="1">
    <source>
        <dbReference type="EMBL" id="MCY8458776.1"/>
    </source>
</evidence>
<reference evidence="1" key="1">
    <citation type="submission" date="2022-02" db="EMBL/GenBank/DDBJ databases">
        <title>Crop Bioprotection Bacillus Genome Sequencing.</title>
        <authorList>
            <person name="Dunlap C."/>
        </authorList>
    </citation>
    <scope>NUCLEOTIDE SEQUENCE</scope>
    <source>
        <strain evidence="1">WR1O2A-53</strain>
    </source>
</reference>
<evidence type="ECO:0008006" key="3">
    <source>
        <dbReference type="Google" id="ProtNLM"/>
    </source>
</evidence>